<keyword evidence="3 7" id="KW-0548">Nucleotidyltransferase</keyword>
<keyword evidence="2 7" id="KW-0808">Transferase</keyword>
<gene>
    <name evidence="7" type="ORF">FCK90_09440</name>
</gene>
<dbReference type="GO" id="GO:0008878">
    <property type="term" value="F:glucose-1-phosphate adenylyltransferase activity"/>
    <property type="evidence" value="ECO:0007669"/>
    <property type="project" value="InterPro"/>
</dbReference>
<dbReference type="CDD" id="cd02508">
    <property type="entry name" value="ADP_Glucose_PP"/>
    <property type="match status" value="1"/>
</dbReference>
<evidence type="ECO:0000256" key="3">
    <source>
        <dbReference type="ARBA" id="ARBA00022695"/>
    </source>
</evidence>
<dbReference type="PANTHER" id="PTHR43523">
    <property type="entry name" value="GLUCOSE-1-PHOSPHATE ADENYLYLTRANSFERASE-RELATED"/>
    <property type="match status" value="1"/>
</dbReference>
<evidence type="ECO:0000256" key="2">
    <source>
        <dbReference type="ARBA" id="ARBA00022679"/>
    </source>
</evidence>
<feature type="domain" description="Nucleotidyl transferase" evidence="5">
    <location>
        <begin position="8"/>
        <end position="259"/>
    </location>
</feature>
<dbReference type="Pfam" id="PF24894">
    <property type="entry name" value="Hexapep_GlmU"/>
    <property type="match status" value="1"/>
</dbReference>
<dbReference type="InterPro" id="IPR011831">
    <property type="entry name" value="ADP-Glc_PPase"/>
</dbReference>
<dbReference type="EMBL" id="SZWF01000013">
    <property type="protein sequence ID" value="KAA9393883.1"/>
    <property type="molecule type" value="Genomic_DNA"/>
</dbReference>
<dbReference type="Proteomes" id="UP000325957">
    <property type="component" value="Unassembled WGS sequence"/>
</dbReference>
<evidence type="ECO:0000256" key="1">
    <source>
        <dbReference type="ARBA" id="ARBA00010443"/>
    </source>
</evidence>
<dbReference type="InterPro" id="IPR056818">
    <property type="entry name" value="GlmU/GlgC-like_hexapep"/>
</dbReference>
<dbReference type="Gene3D" id="2.160.10.10">
    <property type="entry name" value="Hexapeptide repeat proteins"/>
    <property type="match status" value="1"/>
</dbReference>
<protein>
    <submittedName>
        <fullName evidence="7">Glucose-1-phosphate adenylyltransferase</fullName>
    </submittedName>
</protein>
<evidence type="ECO:0000259" key="6">
    <source>
        <dbReference type="Pfam" id="PF24894"/>
    </source>
</evidence>
<comment type="similarity">
    <text evidence="1">Belongs to the bacterial/plant glucose-1-phosphate adenylyltransferase family.</text>
</comment>
<sequence>MQIPRTLALILAGGKGSRLEALTDKKVKPALPIGGTYRLIDVSMSNLMHSHISDVWVIQQYLPHSLNVHLDNGRPWDLDRTHGGLHVLPPFQGADGEGFAQGNSDSIYRQRDLIRDFDPDLVLVLSADHLYTINFLDVIDTHVREQADLTMVTTVVDEDPSRYSVVQSDNRGSVIGFQYKPDEPEGHVVAGEMFLFSADSLLEALDVLHEEHGRLEDYGHDLLPWFVSNRKVTEHRLDGYWQDLGTLQSYWTAHMQLLDDDGAVLDDPQWPILSAQPQLLPGRVADGATVRDSMVAAGSRIAGTVEHSVIGPRTIVDEGAVVRHSVLLDGVHVGPGVVLENVIADVGADITGGSQRGTADAVTLIDGDGLVHVAEKFDRSATLPRGF</sequence>
<dbReference type="AlphaFoldDB" id="A0A5J5KW42"/>
<organism evidence="7 8">
    <name type="scientific">Kocuria coralli</name>
    <dbReference type="NCBI Taxonomy" id="1461025"/>
    <lineage>
        <taxon>Bacteria</taxon>
        <taxon>Bacillati</taxon>
        <taxon>Actinomycetota</taxon>
        <taxon>Actinomycetes</taxon>
        <taxon>Micrococcales</taxon>
        <taxon>Micrococcaceae</taxon>
        <taxon>Kocuria</taxon>
    </lineage>
</organism>
<evidence type="ECO:0000313" key="7">
    <source>
        <dbReference type="EMBL" id="KAA9393883.1"/>
    </source>
</evidence>
<dbReference type="GO" id="GO:0005978">
    <property type="term" value="P:glycogen biosynthetic process"/>
    <property type="evidence" value="ECO:0007669"/>
    <property type="project" value="UniProtKB-KW"/>
</dbReference>
<keyword evidence="4" id="KW-0320">Glycogen biosynthesis</keyword>
<dbReference type="InterPro" id="IPR029044">
    <property type="entry name" value="Nucleotide-diphossugar_trans"/>
</dbReference>
<dbReference type="Gene3D" id="3.90.550.10">
    <property type="entry name" value="Spore Coat Polysaccharide Biosynthesis Protein SpsA, Chain A"/>
    <property type="match status" value="1"/>
</dbReference>
<proteinExistence type="inferred from homology"/>
<dbReference type="RefSeq" id="WP_158034063.1">
    <property type="nucleotide sequence ID" value="NZ_ML708619.1"/>
</dbReference>
<reference evidence="7 8" key="1">
    <citation type="submission" date="2019-05" db="EMBL/GenBank/DDBJ databases">
        <title>Kocuria coralli sp. nov., a novel actinobacterium isolated from coral reef seawater.</title>
        <authorList>
            <person name="Li J."/>
        </authorList>
    </citation>
    <scope>NUCLEOTIDE SEQUENCE [LARGE SCALE GENOMIC DNA]</scope>
    <source>
        <strain evidence="7 8">SCSIO 13007</strain>
    </source>
</reference>
<dbReference type="CDD" id="cd04651">
    <property type="entry name" value="LbH_G1P_AT_C"/>
    <property type="match status" value="1"/>
</dbReference>
<dbReference type="SUPFAM" id="SSF51161">
    <property type="entry name" value="Trimeric LpxA-like enzymes"/>
    <property type="match status" value="1"/>
</dbReference>
<evidence type="ECO:0000313" key="8">
    <source>
        <dbReference type="Proteomes" id="UP000325957"/>
    </source>
</evidence>
<dbReference type="OrthoDB" id="9801810at2"/>
<name>A0A5J5KW42_9MICC</name>
<dbReference type="SUPFAM" id="SSF53448">
    <property type="entry name" value="Nucleotide-diphospho-sugar transferases"/>
    <property type="match status" value="1"/>
</dbReference>
<keyword evidence="8" id="KW-1185">Reference proteome</keyword>
<accession>A0A5J5KW42</accession>
<evidence type="ECO:0000256" key="4">
    <source>
        <dbReference type="ARBA" id="ARBA00023056"/>
    </source>
</evidence>
<feature type="domain" description="Glucose-1-phosphate adenylyltransferase/Bifunctional protein GlmU-like C-terminal hexapeptide" evidence="6">
    <location>
        <begin position="288"/>
        <end position="357"/>
    </location>
</feature>
<comment type="caution">
    <text evidence="7">The sequence shown here is derived from an EMBL/GenBank/DDBJ whole genome shotgun (WGS) entry which is preliminary data.</text>
</comment>
<evidence type="ECO:0000259" key="5">
    <source>
        <dbReference type="Pfam" id="PF00483"/>
    </source>
</evidence>
<dbReference type="InterPro" id="IPR011004">
    <property type="entry name" value="Trimer_LpxA-like_sf"/>
</dbReference>
<dbReference type="Pfam" id="PF00483">
    <property type="entry name" value="NTP_transferase"/>
    <property type="match status" value="1"/>
</dbReference>
<dbReference type="InterPro" id="IPR005835">
    <property type="entry name" value="NTP_transferase_dom"/>
</dbReference>
<dbReference type="PANTHER" id="PTHR43523:SF2">
    <property type="entry name" value="GLUCOSE-1-PHOSPHATE ADENYLYLTRANSFERASE"/>
    <property type="match status" value="1"/>
</dbReference>